<dbReference type="EC" id="2.1.1.-" evidence="9"/>
<keyword evidence="9" id="KW-0489">Methyltransferase</keyword>
<dbReference type="Gene3D" id="1.20.120.1220">
    <property type="match status" value="1"/>
</dbReference>
<keyword evidence="5 9" id="KW-0812">Transmembrane</keyword>
<feature type="transmembrane region" description="Helical" evidence="10">
    <location>
        <begin position="77"/>
        <end position="96"/>
    </location>
</feature>
<evidence type="ECO:0000256" key="6">
    <source>
        <dbReference type="ARBA" id="ARBA00022989"/>
    </source>
</evidence>
<evidence type="ECO:0000256" key="1">
    <source>
        <dbReference type="ARBA" id="ARBA00004429"/>
    </source>
</evidence>
<keyword evidence="4" id="KW-0997">Cell inner membrane</keyword>
<comment type="function">
    <text evidence="9">Plays an essential role in type IV pili and type II pseudopili formation by proteolytically removing the leader sequence from substrate proteins and subsequently monomethylating the alpha-amino group of the newly exposed N-terminal phenylalanine.</text>
</comment>
<comment type="subcellular location">
    <subcellularLocation>
        <location evidence="1">Cell inner membrane</location>
        <topology evidence="1">Multi-pass membrane protein</topology>
    </subcellularLocation>
    <subcellularLocation>
        <location evidence="9">Cell membrane</location>
        <topology evidence="9">Multi-pass membrane protein</topology>
    </subcellularLocation>
</comment>
<feature type="transmembrane region" description="Helical" evidence="10">
    <location>
        <begin position="141"/>
        <end position="160"/>
    </location>
</feature>
<dbReference type="EC" id="3.4.23.43" evidence="9"/>
<keyword evidence="6 10" id="KW-1133">Transmembrane helix</keyword>
<organism evidence="13 14">
    <name type="scientific">Candidatus Woesebacteria bacterium RIFCSPHIGHO2_01_FULL_40_22</name>
    <dbReference type="NCBI Taxonomy" id="1802499"/>
    <lineage>
        <taxon>Bacteria</taxon>
        <taxon>Candidatus Woeseibacteriota</taxon>
    </lineage>
</organism>
<feature type="transmembrane region" description="Helical" evidence="10">
    <location>
        <begin position="6"/>
        <end position="26"/>
    </location>
</feature>
<feature type="transmembrane region" description="Helical" evidence="10">
    <location>
        <begin position="240"/>
        <end position="258"/>
    </location>
</feature>
<comment type="catalytic activity">
    <reaction evidence="9">
        <text>Typically cleaves a -Gly-|-Phe- bond to release an N-terminal, basic peptide of 5-8 residues from type IV prepilin, and then N-methylates the new N-terminal amino group, the methyl donor being S-adenosyl-L-methionine.</text>
        <dbReference type="EC" id="3.4.23.43"/>
    </reaction>
</comment>
<keyword evidence="9" id="KW-0645">Protease</keyword>
<proteinExistence type="inferred from homology"/>
<keyword evidence="7 10" id="KW-0472">Membrane</keyword>
<dbReference type="GO" id="GO:0005886">
    <property type="term" value="C:plasma membrane"/>
    <property type="evidence" value="ECO:0007669"/>
    <property type="project" value="UniProtKB-SubCell"/>
</dbReference>
<dbReference type="Proteomes" id="UP000179221">
    <property type="component" value="Unassembled WGS sequence"/>
</dbReference>
<dbReference type="GO" id="GO:0008168">
    <property type="term" value="F:methyltransferase activity"/>
    <property type="evidence" value="ECO:0007669"/>
    <property type="project" value="UniProtKB-KW"/>
</dbReference>
<dbReference type="GO" id="GO:0004190">
    <property type="term" value="F:aspartic-type endopeptidase activity"/>
    <property type="evidence" value="ECO:0007669"/>
    <property type="project" value="UniProtKB-EC"/>
</dbReference>
<sequence length="268" mass="29438">MLIIILYLLVSVLGLVAGSFISALSYRLPLGIKITKGRSFCDNCGTKIAWYDNIPVFSYFLLDGKCRCCKKEISLRYSLIEFSTLLVFLSIAYFYVSCVSTLGSAVCQWRNLLGSGALPYLLMLAAGFVTLAVIDLEHQMIPDKITLSLFAITSLILIFLNPDYAYQSFLAGFLAALFLLLIHLATKGKGMGLGDVKLALLGGVILGWRSTVPWLMLSFIIGAVVGLILILFGKAKFGKHIPFGPFLVVSFFLALVFGDRMFSSILRL</sequence>
<dbReference type="PANTHER" id="PTHR30487">
    <property type="entry name" value="TYPE 4 PREPILIN-LIKE PROTEINS LEADER PEPTIDE-PROCESSING ENZYME"/>
    <property type="match status" value="1"/>
</dbReference>
<evidence type="ECO:0000256" key="4">
    <source>
        <dbReference type="ARBA" id="ARBA00022519"/>
    </source>
</evidence>
<evidence type="ECO:0000313" key="14">
    <source>
        <dbReference type="Proteomes" id="UP000179221"/>
    </source>
</evidence>
<name>A0A1F7YJ34_9BACT</name>
<dbReference type="InterPro" id="IPR000045">
    <property type="entry name" value="Prepilin_IV_endopep_pep"/>
</dbReference>
<evidence type="ECO:0000256" key="2">
    <source>
        <dbReference type="ARBA" id="ARBA00005801"/>
    </source>
</evidence>
<dbReference type="PANTHER" id="PTHR30487:SF0">
    <property type="entry name" value="PREPILIN LEADER PEPTIDASE_N-METHYLTRANSFERASE-RELATED"/>
    <property type="match status" value="1"/>
</dbReference>
<comment type="caution">
    <text evidence="13">The sequence shown here is derived from an EMBL/GenBank/DDBJ whole genome shotgun (WGS) entry which is preliminary data.</text>
</comment>
<feature type="transmembrane region" description="Helical" evidence="10">
    <location>
        <begin position="116"/>
        <end position="134"/>
    </location>
</feature>
<protein>
    <recommendedName>
        <fullName evidence="9">Prepilin leader peptidase/N-methyltransferase</fullName>
        <ecNumber evidence="9">2.1.1.-</ecNumber>
        <ecNumber evidence="9">3.4.23.43</ecNumber>
    </recommendedName>
</protein>
<evidence type="ECO:0000313" key="13">
    <source>
        <dbReference type="EMBL" id="OGM27356.1"/>
    </source>
</evidence>
<feature type="transmembrane region" description="Helical" evidence="10">
    <location>
        <begin position="214"/>
        <end position="233"/>
    </location>
</feature>
<reference evidence="13 14" key="1">
    <citation type="journal article" date="2016" name="Nat. Commun.">
        <title>Thousands of microbial genomes shed light on interconnected biogeochemical processes in an aquifer system.</title>
        <authorList>
            <person name="Anantharaman K."/>
            <person name="Brown C.T."/>
            <person name="Hug L.A."/>
            <person name="Sharon I."/>
            <person name="Castelle C.J."/>
            <person name="Probst A.J."/>
            <person name="Thomas B.C."/>
            <person name="Singh A."/>
            <person name="Wilkins M.J."/>
            <person name="Karaoz U."/>
            <person name="Brodie E.L."/>
            <person name="Williams K.H."/>
            <person name="Hubbard S.S."/>
            <person name="Banfield J.F."/>
        </authorList>
    </citation>
    <scope>NUCLEOTIDE SEQUENCE [LARGE SCALE GENOMIC DNA]</scope>
</reference>
<keyword evidence="9" id="KW-0378">Hydrolase</keyword>
<keyword evidence="9" id="KW-0511">Multifunctional enzyme</keyword>
<keyword evidence="9" id="KW-0808">Transferase</keyword>
<evidence type="ECO:0000256" key="7">
    <source>
        <dbReference type="ARBA" id="ARBA00023136"/>
    </source>
</evidence>
<dbReference type="PRINTS" id="PR00864">
    <property type="entry name" value="PREPILNPTASE"/>
</dbReference>
<dbReference type="Pfam" id="PF06750">
    <property type="entry name" value="A24_N_bact"/>
    <property type="match status" value="1"/>
</dbReference>
<dbReference type="Pfam" id="PF01478">
    <property type="entry name" value="Peptidase_A24"/>
    <property type="match status" value="1"/>
</dbReference>
<dbReference type="InterPro" id="IPR050882">
    <property type="entry name" value="Prepilin_peptidase/N-MTase"/>
</dbReference>
<feature type="domain" description="Prepilin type IV endopeptidase peptidase" evidence="11">
    <location>
        <begin position="123"/>
        <end position="227"/>
    </location>
</feature>
<gene>
    <name evidence="13" type="ORF">A2628_00955</name>
</gene>
<evidence type="ECO:0000256" key="3">
    <source>
        <dbReference type="ARBA" id="ARBA00022475"/>
    </source>
</evidence>
<evidence type="ECO:0000259" key="12">
    <source>
        <dbReference type="Pfam" id="PF06750"/>
    </source>
</evidence>
<feature type="domain" description="Prepilin peptidase A24 N-terminal" evidence="12">
    <location>
        <begin position="12"/>
        <end position="93"/>
    </location>
</feature>
<evidence type="ECO:0000259" key="11">
    <source>
        <dbReference type="Pfam" id="PF01478"/>
    </source>
</evidence>
<dbReference type="GO" id="GO:0006465">
    <property type="term" value="P:signal peptide processing"/>
    <property type="evidence" value="ECO:0007669"/>
    <property type="project" value="TreeGrafter"/>
</dbReference>
<comment type="similarity">
    <text evidence="2 8">Belongs to the peptidase A24 family.</text>
</comment>
<dbReference type="EMBL" id="MGGL01000004">
    <property type="protein sequence ID" value="OGM27356.1"/>
    <property type="molecule type" value="Genomic_DNA"/>
</dbReference>
<accession>A0A1F7YJ34</accession>
<evidence type="ECO:0000256" key="5">
    <source>
        <dbReference type="ARBA" id="ARBA00022692"/>
    </source>
</evidence>
<evidence type="ECO:0000256" key="10">
    <source>
        <dbReference type="SAM" id="Phobius"/>
    </source>
</evidence>
<dbReference type="GO" id="GO:0032259">
    <property type="term" value="P:methylation"/>
    <property type="evidence" value="ECO:0007669"/>
    <property type="project" value="UniProtKB-KW"/>
</dbReference>
<feature type="transmembrane region" description="Helical" evidence="10">
    <location>
        <begin position="166"/>
        <end position="185"/>
    </location>
</feature>
<dbReference type="AlphaFoldDB" id="A0A1F7YJ34"/>
<keyword evidence="3" id="KW-1003">Cell membrane</keyword>
<dbReference type="InterPro" id="IPR010627">
    <property type="entry name" value="Prepilin_pept_A24_N"/>
</dbReference>
<dbReference type="InterPro" id="IPR014032">
    <property type="entry name" value="Peptidase_A24A_bac"/>
</dbReference>
<evidence type="ECO:0000256" key="8">
    <source>
        <dbReference type="RuleBase" id="RU003793"/>
    </source>
</evidence>
<evidence type="ECO:0000256" key="9">
    <source>
        <dbReference type="RuleBase" id="RU003794"/>
    </source>
</evidence>